<feature type="transmembrane region" description="Helical" evidence="19">
    <location>
        <begin position="33"/>
        <end position="51"/>
    </location>
</feature>
<keyword evidence="21" id="KW-1185">Reference proteome</keyword>
<name>H8KQY3_SOLCM</name>
<dbReference type="EMBL" id="CP003349">
    <property type="protein sequence ID" value="AFD07129.1"/>
    <property type="molecule type" value="Genomic_DNA"/>
</dbReference>
<feature type="binding site" evidence="17">
    <location>
        <position position="78"/>
    </location>
    <ligand>
        <name>ATP</name>
        <dbReference type="ChEBI" id="CHEBI:30616"/>
    </ligand>
</feature>
<evidence type="ECO:0000256" key="15">
    <source>
        <dbReference type="PIRSR" id="PIRSR600829-1"/>
    </source>
</evidence>
<keyword evidence="18" id="KW-0460">Magnesium</keyword>
<dbReference type="KEGG" id="scn:Solca_2075"/>
<dbReference type="RefSeq" id="WP_014680356.1">
    <property type="nucleotide sequence ID" value="NC_017770.1"/>
</dbReference>
<dbReference type="AlphaFoldDB" id="H8KQY3"/>
<gene>
    <name evidence="20" type="ordered locus">Solca_2075</name>
</gene>
<dbReference type="STRING" id="929556.Solca_2075"/>
<dbReference type="GO" id="GO:0005524">
    <property type="term" value="F:ATP binding"/>
    <property type="evidence" value="ECO:0007669"/>
    <property type="project" value="UniProtKB-KW"/>
</dbReference>
<comment type="similarity">
    <text evidence="2">Belongs to the bacterial diacylglycerol kinase family.</text>
</comment>
<dbReference type="PANTHER" id="PTHR34299">
    <property type="entry name" value="DIACYLGLYCEROL KINASE"/>
    <property type="match status" value="1"/>
</dbReference>
<feature type="binding site" evidence="16">
    <location>
        <position position="71"/>
    </location>
    <ligand>
        <name>substrate</name>
    </ligand>
</feature>
<keyword evidence="3" id="KW-1003">Cell membrane</keyword>
<dbReference type="eggNOG" id="COG0818">
    <property type="taxonomic scope" value="Bacteria"/>
</dbReference>
<dbReference type="GO" id="GO:0046872">
    <property type="term" value="F:metal ion binding"/>
    <property type="evidence" value="ECO:0007669"/>
    <property type="project" value="UniProtKB-KW"/>
</dbReference>
<comment type="cofactor">
    <cofactor evidence="18">
        <name>Mg(2+)</name>
        <dbReference type="ChEBI" id="CHEBI:18420"/>
    </cofactor>
    <text evidence="18">Mn(2+), Zn(2+), Cd(2+) and Co(2+) support activity to lesser extents.</text>
</comment>
<dbReference type="GO" id="GO:0016301">
    <property type="term" value="F:kinase activity"/>
    <property type="evidence" value="ECO:0007669"/>
    <property type="project" value="UniProtKB-KW"/>
</dbReference>
<dbReference type="OrthoDB" id="1493837at2"/>
<keyword evidence="7 17" id="KW-0547">Nucleotide-binding</keyword>
<evidence type="ECO:0000256" key="6">
    <source>
        <dbReference type="ARBA" id="ARBA00022692"/>
    </source>
</evidence>
<keyword evidence="4" id="KW-0444">Lipid biosynthesis</keyword>
<keyword evidence="18" id="KW-0479">Metal-binding</keyword>
<feature type="binding site" evidence="17">
    <location>
        <position position="30"/>
    </location>
    <ligand>
        <name>ATP</name>
        <dbReference type="ChEBI" id="CHEBI:30616"/>
    </ligand>
</feature>
<dbReference type="Gene3D" id="1.10.287.3610">
    <property type="match status" value="1"/>
</dbReference>
<feature type="binding site" evidence="18">
    <location>
        <position position="30"/>
    </location>
    <ligand>
        <name>a divalent metal cation</name>
        <dbReference type="ChEBI" id="CHEBI:60240"/>
    </ligand>
</feature>
<accession>H8KQY3</accession>
<dbReference type="PANTHER" id="PTHR34299:SF1">
    <property type="entry name" value="DIACYLGLYCEROL KINASE"/>
    <property type="match status" value="1"/>
</dbReference>
<proteinExistence type="inferred from homology"/>
<feature type="active site" description="Proton acceptor" evidence="15">
    <location>
        <position position="71"/>
    </location>
</feature>
<dbReference type="CDD" id="cd14265">
    <property type="entry name" value="UDPK_IM_like"/>
    <property type="match status" value="1"/>
</dbReference>
<evidence type="ECO:0000256" key="8">
    <source>
        <dbReference type="ARBA" id="ARBA00022777"/>
    </source>
</evidence>
<dbReference type="InterPro" id="IPR000829">
    <property type="entry name" value="DAGK"/>
</dbReference>
<keyword evidence="14" id="KW-1208">Phospholipid metabolism</keyword>
<evidence type="ECO:0000256" key="2">
    <source>
        <dbReference type="ARBA" id="ARBA00005967"/>
    </source>
</evidence>
<reference evidence="20" key="1">
    <citation type="submission" date="2012-02" db="EMBL/GenBank/DDBJ databases">
        <title>The complete genome of Solitalea canadensis DSM 3403.</title>
        <authorList>
            <consortium name="US DOE Joint Genome Institute (JGI-PGF)"/>
            <person name="Lucas S."/>
            <person name="Copeland A."/>
            <person name="Lapidus A."/>
            <person name="Glavina del Rio T."/>
            <person name="Dalin E."/>
            <person name="Tice H."/>
            <person name="Bruce D."/>
            <person name="Goodwin L."/>
            <person name="Pitluck S."/>
            <person name="Peters L."/>
            <person name="Ovchinnikova G."/>
            <person name="Lu M."/>
            <person name="Kyrpides N."/>
            <person name="Mavromatis K."/>
            <person name="Ivanova N."/>
            <person name="Brettin T."/>
            <person name="Detter J.C."/>
            <person name="Han C."/>
            <person name="Larimer F."/>
            <person name="Land M."/>
            <person name="Hauser L."/>
            <person name="Markowitz V."/>
            <person name="Cheng J.-F."/>
            <person name="Hugenholtz P."/>
            <person name="Woyke T."/>
            <person name="Wu D."/>
            <person name="Spring S."/>
            <person name="Schroeder M."/>
            <person name="Kopitz M."/>
            <person name="Brambilla E."/>
            <person name="Klenk H.-P."/>
            <person name="Eisen J.A."/>
        </authorList>
    </citation>
    <scope>NUCLEOTIDE SEQUENCE</scope>
    <source>
        <strain evidence="20">DSM 3403</strain>
    </source>
</reference>
<keyword evidence="6 19" id="KW-0812">Transmembrane</keyword>
<comment type="subcellular location">
    <subcellularLocation>
        <location evidence="1">Cell membrane</location>
        <topology evidence="1">Multi-pass membrane protein</topology>
    </subcellularLocation>
</comment>
<evidence type="ECO:0000256" key="3">
    <source>
        <dbReference type="ARBA" id="ARBA00022475"/>
    </source>
</evidence>
<dbReference type="InterPro" id="IPR036945">
    <property type="entry name" value="DAGK_sf"/>
</dbReference>
<organism evidence="20 21">
    <name type="scientific">Solitalea canadensis (strain ATCC 29591 / DSM 3403 / JCM 21819 / LMG 8368 / NBRC 15130 / NCIMB 12057 / USAM 9D)</name>
    <name type="common">Flexibacter canadensis</name>
    <dbReference type="NCBI Taxonomy" id="929556"/>
    <lineage>
        <taxon>Bacteria</taxon>
        <taxon>Pseudomonadati</taxon>
        <taxon>Bacteroidota</taxon>
        <taxon>Sphingobacteriia</taxon>
        <taxon>Sphingobacteriales</taxon>
        <taxon>Sphingobacteriaceae</taxon>
        <taxon>Solitalea</taxon>
    </lineage>
</organism>
<evidence type="ECO:0000256" key="16">
    <source>
        <dbReference type="PIRSR" id="PIRSR600829-2"/>
    </source>
</evidence>
<evidence type="ECO:0000256" key="9">
    <source>
        <dbReference type="ARBA" id="ARBA00022840"/>
    </source>
</evidence>
<evidence type="ECO:0000256" key="18">
    <source>
        <dbReference type="PIRSR" id="PIRSR600829-4"/>
    </source>
</evidence>
<feature type="binding site" evidence="18">
    <location>
        <position position="78"/>
    </location>
    <ligand>
        <name>a divalent metal cation</name>
        <dbReference type="ChEBI" id="CHEBI:60240"/>
    </ligand>
</feature>
<evidence type="ECO:0000256" key="17">
    <source>
        <dbReference type="PIRSR" id="PIRSR600829-3"/>
    </source>
</evidence>
<dbReference type="InterPro" id="IPR033717">
    <property type="entry name" value="UDPK"/>
</dbReference>
<keyword evidence="5" id="KW-0808">Transferase</keyword>
<feature type="binding site" evidence="17">
    <location>
        <begin position="96"/>
        <end position="97"/>
    </location>
    <ligand>
        <name>ATP</name>
        <dbReference type="ChEBI" id="CHEBI:30616"/>
    </ligand>
</feature>
<keyword evidence="13" id="KW-0594">Phospholipid biosynthesis</keyword>
<keyword evidence="11" id="KW-0443">Lipid metabolism</keyword>
<evidence type="ECO:0000313" key="20">
    <source>
        <dbReference type="EMBL" id="AFD07129.1"/>
    </source>
</evidence>
<evidence type="ECO:0000256" key="10">
    <source>
        <dbReference type="ARBA" id="ARBA00022989"/>
    </source>
</evidence>
<evidence type="ECO:0000256" key="14">
    <source>
        <dbReference type="ARBA" id="ARBA00023264"/>
    </source>
</evidence>
<evidence type="ECO:0000313" key="21">
    <source>
        <dbReference type="Proteomes" id="UP000007590"/>
    </source>
</evidence>
<evidence type="ECO:0000256" key="4">
    <source>
        <dbReference type="ARBA" id="ARBA00022516"/>
    </source>
</evidence>
<dbReference type="GO" id="GO:0005886">
    <property type="term" value="C:plasma membrane"/>
    <property type="evidence" value="ECO:0007669"/>
    <property type="project" value="UniProtKB-SubCell"/>
</dbReference>
<dbReference type="GO" id="GO:0008654">
    <property type="term" value="P:phospholipid biosynthetic process"/>
    <property type="evidence" value="ECO:0007669"/>
    <property type="project" value="UniProtKB-KW"/>
</dbReference>
<keyword evidence="10 19" id="KW-1133">Transmembrane helix</keyword>
<sequence>MKIEKDHSFKARLKSFGYAYKGLKFLFLNEPNAKIHLLITIIVIIAGFYFNVSSIEWCMLLLAIGLVISAEMINTAIEKMADVVSPEKNAKIGLIKDIAAGAVLFTVVIAVLIGLIIFL</sequence>
<dbReference type="Proteomes" id="UP000007590">
    <property type="component" value="Chromosome"/>
</dbReference>
<dbReference type="Pfam" id="PF01219">
    <property type="entry name" value="DAGK_prokar"/>
    <property type="match status" value="1"/>
</dbReference>
<evidence type="ECO:0000256" key="11">
    <source>
        <dbReference type="ARBA" id="ARBA00023098"/>
    </source>
</evidence>
<evidence type="ECO:0000256" key="1">
    <source>
        <dbReference type="ARBA" id="ARBA00004651"/>
    </source>
</evidence>
<dbReference type="HOGENOM" id="CLU_112343_2_2_10"/>
<evidence type="ECO:0000256" key="7">
    <source>
        <dbReference type="ARBA" id="ARBA00022741"/>
    </source>
</evidence>
<keyword evidence="9 17" id="KW-0067">ATP-binding</keyword>
<feature type="transmembrane region" description="Helical" evidence="19">
    <location>
        <begin position="98"/>
        <end position="118"/>
    </location>
</feature>
<keyword evidence="12 19" id="KW-0472">Membrane</keyword>
<protein>
    <submittedName>
        <fullName evidence="20">Diacylglycerol kinase</fullName>
    </submittedName>
</protein>
<evidence type="ECO:0000256" key="13">
    <source>
        <dbReference type="ARBA" id="ARBA00023209"/>
    </source>
</evidence>
<feature type="binding site" evidence="17">
    <location>
        <position position="18"/>
    </location>
    <ligand>
        <name>ATP</name>
        <dbReference type="ChEBI" id="CHEBI:30616"/>
    </ligand>
</feature>
<evidence type="ECO:0000256" key="19">
    <source>
        <dbReference type="SAM" id="Phobius"/>
    </source>
</evidence>
<feature type="transmembrane region" description="Helical" evidence="19">
    <location>
        <begin position="57"/>
        <end position="77"/>
    </location>
</feature>
<evidence type="ECO:0000256" key="12">
    <source>
        <dbReference type="ARBA" id="ARBA00023136"/>
    </source>
</evidence>
<keyword evidence="8 20" id="KW-0418">Kinase</keyword>
<evidence type="ECO:0000256" key="5">
    <source>
        <dbReference type="ARBA" id="ARBA00022679"/>
    </source>
</evidence>